<reference evidence="3 4" key="1">
    <citation type="submission" date="2023-01" db="EMBL/GenBank/DDBJ databases">
        <title>Analysis of 21 Apiospora genomes using comparative genomics revels a genus with tremendous synthesis potential of carbohydrate active enzymes and secondary metabolites.</title>
        <authorList>
            <person name="Sorensen T."/>
        </authorList>
    </citation>
    <scope>NUCLEOTIDE SEQUENCE [LARGE SCALE GENOMIC DNA]</scope>
    <source>
        <strain evidence="3 4">CBS 135458</strain>
    </source>
</reference>
<dbReference type="PROSITE" id="PS00798">
    <property type="entry name" value="ALDOKETO_REDUCTASE_1"/>
    <property type="match status" value="1"/>
</dbReference>
<sequence>MAKRTITDTLRLASAHPIPQLGFGVYKSPPDLCVQSCLTALRAGYRHIDTAQYYANEAEVGEAVRRSGLGRGDVFLTTKILSPAASVDQNYHKCVESVRELDAGKDGSGGYVDLFLIHSPNCGGAQGRKMLWQALERLHQEGKAKSIGVSNFGIQHIEELKEFAKVWPPHVNQIELHPWSQQTEIVEYCGKQGIAIEAYCPLVRNTKAADPTLVKVAEKHGVTPNQVLVRYCLERNWIPLPKSDNEGRIQKNADVYGFALDKEDMDVLNGLNQGAAGSIVQAVDN</sequence>
<gene>
    <name evidence="3" type="ORF">PG994_002422</name>
</gene>
<protein>
    <recommendedName>
        <fullName evidence="2">NADP-dependent oxidoreductase domain-containing protein</fullName>
    </recommendedName>
</protein>
<dbReference type="PANTHER" id="PTHR43827:SF13">
    <property type="entry name" value="ALDO_KETO REDUCTASE FAMILY PROTEIN"/>
    <property type="match status" value="1"/>
</dbReference>
<dbReference type="PROSITE" id="PS00062">
    <property type="entry name" value="ALDOKETO_REDUCTASE_2"/>
    <property type="match status" value="1"/>
</dbReference>
<feature type="domain" description="NADP-dependent oxidoreductase" evidence="2">
    <location>
        <begin position="38"/>
        <end position="271"/>
    </location>
</feature>
<evidence type="ECO:0000313" key="4">
    <source>
        <dbReference type="Proteomes" id="UP001480595"/>
    </source>
</evidence>
<evidence type="ECO:0000259" key="2">
    <source>
        <dbReference type="Pfam" id="PF00248"/>
    </source>
</evidence>
<evidence type="ECO:0000256" key="1">
    <source>
        <dbReference type="ARBA" id="ARBA00023002"/>
    </source>
</evidence>
<dbReference type="PIRSF" id="PIRSF000097">
    <property type="entry name" value="AKR"/>
    <property type="match status" value="1"/>
</dbReference>
<dbReference type="PANTHER" id="PTHR43827">
    <property type="entry name" value="2,5-DIKETO-D-GLUCONIC ACID REDUCTASE"/>
    <property type="match status" value="1"/>
</dbReference>
<dbReference type="SUPFAM" id="SSF51430">
    <property type="entry name" value="NAD(P)-linked oxidoreductase"/>
    <property type="match status" value="1"/>
</dbReference>
<dbReference type="RefSeq" id="XP_066721972.1">
    <property type="nucleotide sequence ID" value="XM_066853831.1"/>
</dbReference>
<dbReference type="PRINTS" id="PR00069">
    <property type="entry name" value="ALDKETRDTASE"/>
</dbReference>
<dbReference type="InterPro" id="IPR036812">
    <property type="entry name" value="NAD(P)_OxRdtase_dom_sf"/>
</dbReference>
<dbReference type="InterPro" id="IPR020471">
    <property type="entry name" value="AKR"/>
</dbReference>
<keyword evidence="1" id="KW-0560">Oxidoreductase</keyword>
<dbReference type="Proteomes" id="UP001480595">
    <property type="component" value="Unassembled WGS sequence"/>
</dbReference>
<comment type="caution">
    <text evidence="3">The sequence shown here is derived from an EMBL/GenBank/DDBJ whole genome shotgun (WGS) entry which is preliminary data.</text>
</comment>
<accession>A0ABR1WWE0</accession>
<organism evidence="3 4">
    <name type="scientific">Apiospora phragmitis</name>
    <dbReference type="NCBI Taxonomy" id="2905665"/>
    <lineage>
        <taxon>Eukaryota</taxon>
        <taxon>Fungi</taxon>
        <taxon>Dikarya</taxon>
        <taxon>Ascomycota</taxon>
        <taxon>Pezizomycotina</taxon>
        <taxon>Sordariomycetes</taxon>
        <taxon>Xylariomycetidae</taxon>
        <taxon>Amphisphaeriales</taxon>
        <taxon>Apiosporaceae</taxon>
        <taxon>Apiospora</taxon>
    </lineage>
</organism>
<proteinExistence type="predicted"/>
<name>A0ABR1WWE0_9PEZI</name>
<dbReference type="Pfam" id="PF00248">
    <property type="entry name" value="Aldo_ket_red"/>
    <property type="match status" value="1"/>
</dbReference>
<dbReference type="GeneID" id="92086894"/>
<dbReference type="InterPro" id="IPR018170">
    <property type="entry name" value="Aldo/ket_reductase_CS"/>
</dbReference>
<dbReference type="InterPro" id="IPR023210">
    <property type="entry name" value="NADP_OxRdtase_dom"/>
</dbReference>
<keyword evidence="4" id="KW-1185">Reference proteome</keyword>
<dbReference type="PROSITE" id="PS00063">
    <property type="entry name" value="ALDOKETO_REDUCTASE_3"/>
    <property type="match status" value="1"/>
</dbReference>
<evidence type="ECO:0000313" key="3">
    <source>
        <dbReference type="EMBL" id="KAK8087448.1"/>
    </source>
</evidence>
<dbReference type="CDD" id="cd19071">
    <property type="entry name" value="AKR_AKR1-5-like"/>
    <property type="match status" value="1"/>
</dbReference>
<dbReference type="Gene3D" id="3.20.20.100">
    <property type="entry name" value="NADP-dependent oxidoreductase domain"/>
    <property type="match status" value="1"/>
</dbReference>
<dbReference type="EMBL" id="JAQQWL010000002">
    <property type="protein sequence ID" value="KAK8087448.1"/>
    <property type="molecule type" value="Genomic_DNA"/>
</dbReference>